<dbReference type="EMBL" id="FODS01000043">
    <property type="protein sequence ID" value="SEP22514.1"/>
    <property type="molecule type" value="Genomic_DNA"/>
</dbReference>
<keyword evidence="3" id="KW-0238">DNA-binding</keyword>
<evidence type="ECO:0000256" key="2">
    <source>
        <dbReference type="ARBA" id="ARBA00022578"/>
    </source>
</evidence>
<dbReference type="InterPro" id="IPR052183">
    <property type="entry name" value="IS_Transposase"/>
</dbReference>
<dbReference type="PANTHER" id="PTHR35528">
    <property type="entry name" value="BLL1675 PROTEIN"/>
    <property type="match status" value="1"/>
</dbReference>
<protein>
    <submittedName>
        <fullName evidence="6">Putative transposase</fullName>
    </submittedName>
</protein>
<evidence type="ECO:0000256" key="1">
    <source>
        <dbReference type="ARBA" id="ARBA00002286"/>
    </source>
</evidence>
<dbReference type="InterPro" id="IPR012337">
    <property type="entry name" value="RNaseH-like_sf"/>
</dbReference>
<evidence type="ECO:0000313" key="7">
    <source>
        <dbReference type="Proteomes" id="UP000198893"/>
    </source>
</evidence>
<sequence>MTRRSPFRYFKTSPEIIRLAVMMYVRFPLSLRNVEDLLHERGIDVSHEAVRYWWHRFGPMFASEIRKRRIEGMRSSRWRWHLDEMFVKINGERHYLWRAVDHEGEILESFVTKVRDKKAALKFLRKAMRKHGRPDVIVTDKLRSYGAALREIGGDHRQETGRWENNRVENSHLPFRRREKAMLRFRRMRSLQKFSAVHASIYNLFNSERSLTSRSNFKLNRAAALAEWRGLCAE</sequence>
<dbReference type="Pfam" id="PF13610">
    <property type="entry name" value="DDE_Tnp_IS240"/>
    <property type="match status" value="1"/>
</dbReference>
<comment type="function">
    <text evidence="1">Involved in the transposition of the insertion sequence.</text>
</comment>
<dbReference type="Gene3D" id="3.30.420.10">
    <property type="entry name" value="Ribonuclease H-like superfamily/Ribonuclease H"/>
    <property type="match status" value="1"/>
</dbReference>
<dbReference type="AlphaFoldDB" id="A0A1H8W4I2"/>
<accession>A0A1H8W4I2</accession>
<keyword evidence="4" id="KW-0233">DNA recombination</keyword>
<feature type="domain" description="DDE" evidence="5">
    <location>
        <begin position="78"/>
        <end position="206"/>
    </location>
</feature>
<dbReference type="InterPro" id="IPR036397">
    <property type="entry name" value="RNaseH_sf"/>
</dbReference>
<dbReference type="PANTHER" id="PTHR35528:SF3">
    <property type="entry name" value="BLL1675 PROTEIN"/>
    <property type="match status" value="1"/>
</dbReference>
<keyword evidence="7" id="KW-1185">Reference proteome</keyword>
<dbReference type="NCBIfam" id="NF033587">
    <property type="entry name" value="transpos_IS6"/>
    <property type="match status" value="1"/>
</dbReference>
<evidence type="ECO:0000256" key="3">
    <source>
        <dbReference type="ARBA" id="ARBA00023125"/>
    </source>
</evidence>
<organism evidence="6 7">
    <name type="scientific">Salinihabitans flavidus</name>
    <dbReference type="NCBI Taxonomy" id="569882"/>
    <lineage>
        <taxon>Bacteria</taxon>
        <taxon>Pseudomonadati</taxon>
        <taxon>Pseudomonadota</taxon>
        <taxon>Alphaproteobacteria</taxon>
        <taxon>Rhodobacterales</taxon>
        <taxon>Roseobacteraceae</taxon>
        <taxon>Salinihabitans</taxon>
    </lineage>
</organism>
<dbReference type="GO" id="GO:0006310">
    <property type="term" value="P:DNA recombination"/>
    <property type="evidence" value="ECO:0007669"/>
    <property type="project" value="UniProtKB-KW"/>
</dbReference>
<dbReference type="InterPro" id="IPR047930">
    <property type="entry name" value="Transpos_IS6"/>
</dbReference>
<evidence type="ECO:0000313" key="6">
    <source>
        <dbReference type="EMBL" id="SEP22514.1"/>
    </source>
</evidence>
<proteinExistence type="predicted"/>
<dbReference type="RefSeq" id="WP_093120642.1">
    <property type="nucleotide sequence ID" value="NZ_FODS01000043.1"/>
</dbReference>
<dbReference type="InterPro" id="IPR032874">
    <property type="entry name" value="DDE_dom"/>
</dbReference>
<dbReference type="STRING" id="569882.SAMN04490248_1432"/>
<evidence type="ECO:0000256" key="4">
    <source>
        <dbReference type="ARBA" id="ARBA00023172"/>
    </source>
</evidence>
<dbReference type="Proteomes" id="UP000198893">
    <property type="component" value="Unassembled WGS sequence"/>
</dbReference>
<dbReference type="SUPFAM" id="SSF53098">
    <property type="entry name" value="Ribonuclease H-like"/>
    <property type="match status" value="1"/>
</dbReference>
<reference evidence="6 7" key="1">
    <citation type="submission" date="2016-10" db="EMBL/GenBank/DDBJ databases">
        <authorList>
            <person name="de Groot N.N."/>
        </authorList>
    </citation>
    <scope>NUCLEOTIDE SEQUENCE [LARGE SCALE GENOMIC DNA]</scope>
    <source>
        <strain evidence="6 7">DSM 27842</strain>
    </source>
</reference>
<keyword evidence="2" id="KW-0815">Transposition</keyword>
<gene>
    <name evidence="6" type="ORF">SAMN04490248_1432</name>
</gene>
<dbReference type="GO" id="GO:0032196">
    <property type="term" value="P:transposition"/>
    <property type="evidence" value="ECO:0007669"/>
    <property type="project" value="UniProtKB-KW"/>
</dbReference>
<evidence type="ECO:0000259" key="5">
    <source>
        <dbReference type="Pfam" id="PF13610"/>
    </source>
</evidence>
<dbReference type="OrthoDB" id="4315389at2"/>
<dbReference type="GO" id="GO:0003677">
    <property type="term" value="F:DNA binding"/>
    <property type="evidence" value="ECO:0007669"/>
    <property type="project" value="UniProtKB-KW"/>
</dbReference>
<name>A0A1H8W4I2_9RHOB</name>